<dbReference type="InterPro" id="IPR020556">
    <property type="entry name" value="Amidase_CS"/>
</dbReference>
<reference evidence="3 4" key="1">
    <citation type="submission" date="2006-06" db="EMBL/GenBank/DDBJ databases">
        <authorList>
            <person name="Moran M.A."/>
            <person name="Ferriera S."/>
            <person name="Johnson J."/>
            <person name="Kravitz S."/>
            <person name="Beeson K."/>
            <person name="Sutton G."/>
            <person name="Rogers Y.-H."/>
            <person name="Friedman R."/>
            <person name="Frazier M."/>
            <person name="Venter J.C."/>
        </authorList>
    </citation>
    <scope>NUCLEOTIDE SEQUENCE [LARGE SCALE GENOMIC DNA]</scope>
    <source>
        <strain evidence="3 4">E-37</strain>
    </source>
</reference>
<name>A3K7A5_SAGS3</name>
<dbReference type="SUPFAM" id="SSF75304">
    <property type="entry name" value="Amidase signature (AS) enzymes"/>
    <property type="match status" value="1"/>
</dbReference>
<evidence type="ECO:0000259" key="2">
    <source>
        <dbReference type="Pfam" id="PF01425"/>
    </source>
</evidence>
<dbReference type="Pfam" id="PF01425">
    <property type="entry name" value="Amidase"/>
    <property type="match status" value="2"/>
</dbReference>
<dbReference type="OrthoDB" id="9777859at2"/>
<accession>A3K7A5</accession>
<dbReference type="PROSITE" id="PS00571">
    <property type="entry name" value="AMIDASES"/>
    <property type="match status" value="1"/>
</dbReference>
<dbReference type="Gene3D" id="3.90.1300.10">
    <property type="entry name" value="Amidase signature (AS) domain"/>
    <property type="match status" value="1"/>
</dbReference>
<proteinExistence type="inferred from homology"/>
<comment type="caution">
    <text evidence="3">The sequence shown here is derived from an EMBL/GenBank/DDBJ whole genome shotgun (WGS) entry which is preliminary data.</text>
</comment>
<dbReference type="Proteomes" id="UP000005713">
    <property type="component" value="Unassembled WGS sequence"/>
</dbReference>
<dbReference type="GO" id="GO:0003824">
    <property type="term" value="F:catalytic activity"/>
    <property type="evidence" value="ECO:0007669"/>
    <property type="project" value="InterPro"/>
</dbReference>
<feature type="domain" description="Amidase" evidence="2">
    <location>
        <begin position="256"/>
        <end position="365"/>
    </location>
</feature>
<dbReference type="PANTHER" id="PTHR11895">
    <property type="entry name" value="TRANSAMIDASE"/>
    <property type="match status" value="1"/>
</dbReference>
<gene>
    <name evidence="3" type="ORF">SSE37_00295</name>
</gene>
<feature type="domain" description="Amidase" evidence="2">
    <location>
        <begin position="14"/>
        <end position="180"/>
    </location>
</feature>
<dbReference type="InterPro" id="IPR036928">
    <property type="entry name" value="AS_sf"/>
</dbReference>
<dbReference type="InterPro" id="IPR023631">
    <property type="entry name" value="Amidase_dom"/>
</dbReference>
<dbReference type="RefSeq" id="WP_005861511.1">
    <property type="nucleotide sequence ID" value="NZ_AAYA01000012.1"/>
</dbReference>
<dbReference type="eggNOG" id="COG0154">
    <property type="taxonomic scope" value="Bacteria"/>
</dbReference>
<dbReference type="InterPro" id="IPR000120">
    <property type="entry name" value="Amidase"/>
</dbReference>
<keyword evidence="4" id="KW-1185">Reference proteome</keyword>
<evidence type="ECO:0000313" key="4">
    <source>
        <dbReference type="Proteomes" id="UP000005713"/>
    </source>
</evidence>
<dbReference type="AlphaFoldDB" id="A3K7A5"/>
<comment type="similarity">
    <text evidence="1">Belongs to the amidase family.</text>
</comment>
<evidence type="ECO:0000313" key="3">
    <source>
        <dbReference type="EMBL" id="EBA06864.1"/>
    </source>
</evidence>
<dbReference type="EMBL" id="AAYA01000012">
    <property type="protein sequence ID" value="EBA06864.1"/>
    <property type="molecule type" value="Genomic_DNA"/>
</dbReference>
<organism evidence="3 4">
    <name type="scientific">Sagittula stellata (strain ATCC 700073 / DSM 11524 / E-37)</name>
    <dbReference type="NCBI Taxonomy" id="388399"/>
    <lineage>
        <taxon>Bacteria</taxon>
        <taxon>Pseudomonadati</taxon>
        <taxon>Pseudomonadota</taxon>
        <taxon>Alphaproteobacteria</taxon>
        <taxon>Rhodobacterales</taxon>
        <taxon>Roseobacteraceae</taxon>
        <taxon>Sagittula</taxon>
    </lineage>
</organism>
<sequence>MTVSTDRYSAFVSNLDLGTADGLAVAVKDCIDIAGHVTASGSAALADGAPAKAHAKVVEDLLASGAHVVGKAKMHELAYGMTGVNAAFGTPVNPRWPDRIPGGSSSGSAVAVAGDLCDAAVGTDTGGSVRQPAICCGLYGIKPTFGRISRDGCHPAESTLDCVGVLARSAKVLTRAMQAADPTFTPEPLTAAPRMARVRVDDLDPRIGEPLVYGLMEGLPEAGYVQLPGMEEAFDAAMTVIGAETYRACHALLDDPRLGDDVRARLSAAGAITPDRLEQAEDVRTRFTAEVDAALASVDVLITPAMPTVPPTLDEATDPAKVLPLTRFLRPFNLTGHPAIVLPVLGELPLGLQIVGRKGADAQLCAVAEWMADTCPMFRKEEFA</sequence>
<dbReference type="PANTHER" id="PTHR11895:SF7">
    <property type="entry name" value="GLUTAMYL-TRNA(GLN) AMIDOTRANSFERASE SUBUNIT A, MITOCHONDRIAL"/>
    <property type="match status" value="1"/>
</dbReference>
<evidence type="ECO:0000256" key="1">
    <source>
        <dbReference type="ARBA" id="ARBA00009199"/>
    </source>
</evidence>
<protein>
    <submittedName>
        <fullName evidence="3">Pyrazinamidase/nicotinamidase</fullName>
    </submittedName>
</protein>